<dbReference type="Gene3D" id="2.130.10.10">
    <property type="entry name" value="YVTN repeat-like/Quinoprotein amine dehydrogenase"/>
    <property type="match status" value="3"/>
</dbReference>
<reference evidence="4 5" key="1">
    <citation type="journal article" date="2013" name="Curr. Biol.">
        <title>The Genome of the Foraminiferan Reticulomyxa filosa.</title>
        <authorList>
            <person name="Glockner G."/>
            <person name="Hulsmann N."/>
            <person name="Schleicher M."/>
            <person name="Noegel A.A."/>
            <person name="Eichinger L."/>
            <person name="Gallinger C."/>
            <person name="Pawlowski J."/>
            <person name="Sierra R."/>
            <person name="Euteneuer U."/>
            <person name="Pillet L."/>
            <person name="Moustafa A."/>
            <person name="Platzer M."/>
            <person name="Groth M."/>
            <person name="Szafranski K."/>
            <person name="Schliwa M."/>
        </authorList>
    </citation>
    <scope>NUCLEOTIDE SEQUENCE [LARGE SCALE GENOMIC DNA]</scope>
</reference>
<evidence type="ECO:0000256" key="2">
    <source>
        <dbReference type="ARBA" id="ARBA00022737"/>
    </source>
</evidence>
<dbReference type="InterPro" id="IPR019775">
    <property type="entry name" value="WD40_repeat_CS"/>
</dbReference>
<dbReference type="PROSITE" id="PS00678">
    <property type="entry name" value="WD_REPEATS_1"/>
    <property type="match status" value="3"/>
</dbReference>
<dbReference type="CDD" id="cd00200">
    <property type="entry name" value="WD40"/>
    <property type="match status" value="1"/>
</dbReference>
<dbReference type="EMBL" id="ASPP01023835">
    <property type="protein sequence ID" value="ETO09892.1"/>
    <property type="molecule type" value="Genomic_DNA"/>
</dbReference>
<evidence type="ECO:0000256" key="3">
    <source>
        <dbReference type="PROSITE-ProRule" id="PRU00221"/>
    </source>
</evidence>
<evidence type="ECO:0000313" key="5">
    <source>
        <dbReference type="Proteomes" id="UP000023152"/>
    </source>
</evidence>
<feature type="repeat" description="WD" evidence="3">
    <location>
        <begin position="579"/>
        <end position="620"/>
    </location>
</feature>
<feature type="repeat" description="WD" evidence="3">
    <location>
        <begin position="426"/>
        <end position="467"/>
    </location>
</feature>
<accession>X6M8W4</accession>
<dbReference type="PRINTS" id="PR00320">
    <property type="entry name" value="GPROTEINBRPT"/>
</dbReference>
<dbReference type="InterPro" id="IPR015943">
    <property type="entry name" value="WD40/YVTN_repeat-like_dom_sf"/>
</dbReference>
<dbReference type="OrthoDB" id="10685065at2759"/>
<dbReference type="Proteomes" id="UP000023152">
    <property type="component" value="Unassembled WGS sequence"/>
</dbReference>
<name>X6M8W4_RETFI</name>
<dbReference type="PROSITE" id="PS50082">
    <property type="entry name" value="WD_REPEATS_2"/>
    <property type="match status" value="6"/>
</dbReference>
<feature type="repeat" description="WD" evidence="3">
    <location>
        <begin position="537"/>
        <end position="578"/>
    </location>
</feature>
<feature type="repeat" description="WD" evidence="3">
    <location>
        <begin position="468"/>
        <end position="497"/>
    </location>
</feature>
<keyword evidence="5" id="KW-1185">Reference proteome</keyword>
<dbReference type="Pfam" id="PF00400">
    <property type="entry name" value="WD40"/>
    <property type="match status" value="6"/>
</dbReference>
<organism evidence="4 5">
    <name type="scientific">Reticulomyxa filosa</name>
    <dbReference type="NCBI Taxonomy" id="46433"/>
    <lineage>
        <taxon>Eukaryota</taxon>
        <taxon>Sar</taxon>
        <taxon>Rhizaria</taxon>
        <taxon>Retaria</taxon>
        <taxon>Foraminifera</taxon>
        <taxon>Monothalamids</taxon>
        <taxon>Reticulomyxidae</taxon>
        <taxon>Reticulomyxa</taxon>
    </lineage>
</organism>
<dbReference type="InterPro" id="IPR020472">
    <property type="entry name" value="WD40_PAC1"/>
</dbReference>
<dbReference type="InterPro" id="IPR015915">
    <property type="entry name" value="Kelch-typ_b-propeller"/>
</dbReference>
<dbReference type="SMART" id="SM00320">
    <property type="entry name" value="WD40"/>
    <property type="match status" value="6"/>
</dbReference>
<evidence type="ECO:0000256" key="1">
    <source>
        <dbReference type="ARBA" id="ARBA00022574"/>
    </source>
</evidence>
<keyword evidence="2" id="KW-0677">Repeat</keyword>
<evidence type="ECO:0000313" key="4">
    <source>
        <dbReference type="EMBL" id="ETO09892.1"/>
    </source>
</evidence>
<dbReference type="Gene3D" id="2.120.10.80">
    <property type="entry name" value="Kelch-type beta propeller"/>
    <property type="match status" value="2"/>
</dbReference>
<dbReference type="InterPro" id="IPR036322">
    <property type="entry name" value="WD40_repeat_dom_sf"/>
</dbReference>
<dbReference type="PANTHER" id="PTHR44129">
    <property type="entry name" value="WD REPEAT-CONTAINING PROTEIN POP1"/>
    <property type="match status" value="1"/>
</dbReference>
<dbReference type="PROSITE" id="PS50294">
    <property type="entry name" value="WD_REPEATS_REGION"/>
    <property type="match status" value="6"/>
</dbReference>
<dbReference type="SUPFAM" id="SSF117281">
    <property type="entry name" value="Kelch motif"/>
    <property type="match status" value="1"/>
</dbReference>
<gene>
    <name evidence="4" type="ORF">RFI_27482</name>
</gene>
<keyword evidence="1 3" id="KW-0853">WD repeat</keyword>
<proteinExistence type="predicted"/>
<feature type="repeat" description="WD" evidence="3">
    <location>
        <begin position="663"/>
        <end position="694"/>
    </location>
</feature>
<sequence length="697" mass="79286">MDIESEENSNPDTIIPFQSMKALPVLFFKSQCVAYKDEILICGGYFVNDCYSYHTIKDEYIRICAYPKNVELSGHCVVKIGNQDDKNANAITLLCFGGYKAKQKYALVMKYVSVWEKVGSKRARDSNTWKIFKDKSDHPISIGKEAVDYKEVRAVVGGSSNHLLFITYPPKNIDVFDLNNLQFQGRCILPTYTNIESHCLVLKSNGNADKKKKSEMVLFCKDTGLSIEYNEEGKKFQFEKFRAYSKLRSCHHFAYVCINNEILFFGGYSGNVSNRVHKYSIHDDVWMTYEHTLPVALQGSAAVLNVDNTCIYLLGGKNNQWINLKIKAEELMKKQTKQEEQWAVEEQERREIEIIRMEWNRMKDAFDIKKLKVIRQTEIEIIIAQWYRSLFVKLRWVDELNKIVSRYVMQYKYIGQLKYFKLLRELPVHHSYINSVRFSPDGSRILSSSKDQTVRIWDTRSGHEIFVFRGHSNAVNDAQFSPDGSLVISCSKDKTVQKTGKVVNCAQISPNGKLVLCTSRKVIRLLDAKSGVQLKVLTGHSQFVYYAQFSPDSQTIVSASSDKTVGLWNVSSGERLYQLIGHSDAVVKARFSPDGLFVVSCSSDQTIRIWDTISGKMLQVFEGESNLVTDVQYSPDGQTIFLSAGDGTIKLWDVKLGLEIQKLKVRSSAVTGVDISPNGDLLASSFRSGEIQLWVPL</sequence>
<protein>
    <submittedName>
        <fullName evidence="4">G-protein beta WD-40 repeats containing protein</fullName>
    </submittedName>
</protein>
<dbReference type="SUPFAM" id="SSF50978">
    <property type="entry name" value="WD40 repeat-like"/>
    <property type="match status" value="1"/>
</dbReference>
<feature type="repeat" description="WD" evidence="3">
    <location>
        <begin position="621"/>
        <end position="662"/>
    </location>
</feature>
<dbReference type="InterPro" id="IPR050349">
    <property type="entry name" value="WD_LIS1/nudF_dynein_reg"/>
</dbReference>
<dbReference type="InterPro" id="IPR001680">
    <property type="entry name" value="WD40_rpt"/>
</dbReference>
<dbReference type="AlphaFoldDB" id="X6M8W4"/>
<comment type="caution">
    <text evidence="4">The sequence shown here is derived from an EMBL/GenBank/DDBJ whole genome shotgun (WGS) entry which is preliminary data.</text>
</comment>